<dbReference type="WBParaSite" id="SBAD_0000922401-mRNA-1">
    <property type="protein sequence ID" value="SBAD_0000922401-mRNA-1"/>
    <property type="gene ID" value="SBAD_0000922401"/>
</dbReference>
<dbReference type="AlphaFoldDB" id="A0A183IZ55"/>
<evidence type="ECO:0000256" key="4">
    <source>
        <dbReference type="ARBA" id="ARBA00022692"/>
    </source>
</evidence>
<keyword evidence="3" id="KW-0813">Transport</keyword>
<evidence type="ECO:0000256" key="9">
    <source>
        <dbReference type="SAM" id="Phobius"/>
    </source>
</evidence>
<name>A0A183IZ55_9BILA</name>
<feature type="transmembrane region" description="Helical" evidence="9">
    <location>
        <begin position="112"/>
        <end position="132"/>
    </location>
</feature>
<evidence type="ECO:0000259" key="10">
    <source>
        <dbReference type="PROSITE" id="PS50929"/>
    </source>
</evidence>
<dbReference type="EMBL" id="UZAM01012092">
    <property type="protein sequence ID" value="VDP20015.1"/>
    <property type="molecule type" value="Genomic_DNA"/>
</dbReference>
<dbReference type="Gene3D" id="1.20.1560.10">
    <property type="entry name" value="ABC transporter type 1, transmembrane domain"/>
    <property type="match status" value="1"/>
</dbReference>
<dbReference type="InterPro" id="IPR050173">
    <property type="entry name" value="ABC_transporter_C-like"/>
</dbReference>
<feature type="transmembrane region" description="Helical" evidence="9">
    <location>
        <begin position="218"/>
        <end position="238"/>
    </location>
</feature>
<dbReference type="GO" id="GO:0016020">
    <property type="term" value="C:membrane"/>
    <property type="evidence" value="ECO:0007669"/>
    <property type="project" value="UniProtKB-SubCell"/>
</dbReference>
<comment type="similarity">
    <text evidence="2">Belongs to the ABC transporter superfamily. ABCC family. Conjugate transporter (TC 3.A.1.208) subfamily.</text>
</comment>
<evidence type="ECO:0000256" key="1">
    <source>
        <dbReference type="ARBA" id="ARBA00004141"/>
    </source>
</evidence>
<feature type="transmembrane region" description="Helical" evidence="9">
    <location>
        <begin position="152"/>
        <end position="170"/>
    </location>
</feature>
<comment type="subcellular location">
    <subcellularLocation>
        <location evidence="1">Membrane</location>
        <topology evidence="1">Multi-pass membrane protein</topology>
    </subcellularLocation>
</comment>
<evidence type="ECO:0000256" key="5">
    <source>
        <dbReference type="ARBA" id="ARBA00022741"/>
    </source>
</evidence>
<proteinExistence type="inferred from homology"/>
<keyword evidence="4 9" id="KW-0812">Transmembrane</keyword>
<gene>
    <name evidence="11" type="ORF">SBAD_LOCUS8902</name>
</gene>
<feature type="transmembrane region" description="Helical" evidence="9">
    <location>
        <begin position="244"/>
        <end position="261"/>
    </location>
</feature>
<reference evidence="11 12" key="2">
    <citation type="submission" date="2018-11" db="EMBL/GenBank/DDBJ databases">
        <authorList>
            <consortium name="Pathogen Informatics"/>
        </authorList>
    </citation>
    <scope>NUCLEOTIDE SEQUENCE [LARGE SCALE GENOMIC DNA]</scope>
</reference>
<protein>
    <submittedName>
        <fullName evidence="13">ABC transmembrane type-1 domain-containing protein</fullName>
    </submittedName>
</protein>
<dbReference type="PANTHER" id="PTHR24223:SF456">
    <property type="entry name" value="MULTIDRUG RESISTANCE-ASSOCIATED PROTEIN LETHAL(2)03659"/>
    <property type="match status" value="1"/>
</dbReference>
<keyword evidence="6" id="KW-0067">ATP-binding</keyword>
<dbReference type="GO" id="GO:0140359">
    <property type="term" value="F:ABC-type transporter activity"/>
    <property type="evidence" value="ECO:0007669"/>
    <property type="project" value="InterPro"/>
</dbReference>
<keyword evidence="7 9" id="KW-1133">Transmembrane helix</keyword>
<dbReference type="OrthoDB" id="6500128at2759"/>
<evidence type="ECO:0000256" key="2">
    <source>
        <dbReference type="ARBA" id="ARBA00009726"/>
    </source>
</evidence>
<sequence>MEATNVKLRRNPERTAGFFSQMFFWCLLLLGYKKPLQVEDLRWNDELAQGASERRNPLLYNAVRRVFGQCEAPATRFVRASLSVFYYEQESVKVLQLLLMGRLIRFFRFDSGISTSTACLYALGLSLCSFSFALTHHRYFYEVMRTGMRVRIALAALVYSKVCLYALCCMSQLPYDVRIWTHFQALSLSGPARQDATVGKIINLLSNDVGRFDETCIFLHYFWAAPLSLLGFALLLYYEMGVSCFAGFSGLLILVPIQGFIGRQMGKYR</sequence>
<organism evidence="13">
    <name type="scientific">Soboliphyme baturini</name>
    <dbReference type="NCBI Taxonomy" id="241478"/>
    <lineage>
        <taxon>Eukaryota</taxon>
        <taxon>Metazoa</taxon>
        <taxon>Ecdysozoa</taxon>
        <taxon>Nematoda</taxon>
        <taxon>Enoplea</taxon>
        <taxon>Dorylaimia</taxon>
        <taxon>Dioctophymatida</taxon>
        <taxon>Dioctophymatoidea</taxon>
        <taxon>Soboliphymatidae</taxon>
        <taxon>Soboliphyme</taxon>
    </lineage>
</organism>
<dbReference type="PANTHER" id="PTHR24223">
    <property type="entry name" value="ATP-BINDING CASSETTE SUB-FAMILY C"/>
    <property type="match status" value="1"/>
</dbReference>
<evidence type="ECO:0000313" key="13">
    <source>
        <dbReference type="WBParaSite" id="SBAD_0000922401-mRNA-1"/>
    </source>
</evidence>
<dbReference type="PROSITE" id="PS50929">
    <property type="entry name" value="ABC_TM1F"/>
    <property type="match status" value="1"/>
</dbReference>
<evidence type="ECO:0000313" key="12">
    <source>
        <dbReference type="Proteomes" id="UP000270296"/>
    </source>
</evidence>
<keyword evidence="8 9" id="KW-0472">Membrane</keyword>
<dbReference type="InterPro" id="IPR011527">
    <property type="entry name" value="ABC1_TM_dom"/>
</dbReference>
<evidence type="ECO:0000256" key="3">
    <source>
        <dbReference type="ARBA" id="ARBA00022448"/>
    </source>
</evidence>
<evidence type="ECO:0000313" key="11">
    <source>
        <dbReference type="EMBL" id="VDP20015.1"/>
    </source>
</evidence>
<evidence type="ECO:0000256" key="7">
    <source>
        <dbReference type="ARBA" id="ARBA00022989"/>
    </source>
</evidence>
<dbReference type="GO" id="GO:0005524">
    <property type="term" value="F:ATP binding"/>
    <property type="evidence" value="ECO:0007669"/>
    <property type="project" value="UniProtKB-KW"/>
</dbReference>
<feature type="domain" description="ABC transmembrane type-1" evidence="10">
    <location>
        <begin position="94"/>
        <end position="269"/>
    </location>
</feature>
<evidence type="ECO:0000256" key="8">
    <source>
        <dbReference type="ARBA" id="ARBA00023136"/>
    </source>
</evidence>
<keyword evidence="12" id="KW-1185">Reference proteome</keyword>
<keyword evidence="5" id="KW-0547">Nucleotide-binding</keyword>
<reference evidence="13" key="1">
    <citation type="submission" date="2016-06" db="UniProtKB">
        <authorList>
            <consortium name="WormBaseParasite"/>
        </authorList>
    </citation>
    <scope>IDENTIFICATION</scope>
</reference>
<accession>A0A183IZ55</accession>
<dbReference type="Proteomes" id="UP000270296">
    <property type="component" value="Unassembled WGS sequence"/>
</dbReference>
<dbReference type="InterPro" id="IPR036640">
    <property type="entry name" value="ABC1_TM_sf"/>
</dbReference>
<evidence type="ECO:0000256" key="6">
    <source>
        <dbReference type="ARBA" id="ARBA00022840"/>
    </source>
</evidence>
<dbReference type="SUPFAM" id="SSF90123">
    <property type="entry name" value="ABC transporter transmembrane region"/>
    <property type="match status" value="1"/>
</dbReference>